<reference evidence="2 3" key="1">
    <citation type="submission" date="2019-08" db="EMBL/GenBank/DDBJ databases">
        <title>Formosa sediminis sp. nov., isolated from marine sediment.</title>
        <authorList>
            <person name="Cao W.R."/>
        </authorList>
    </citation>
    <scope>NUCLEOTIDE SEQUENCE [LARGE SCALE GENOMIC DNA]</scope>
    <source>
        <strain evidence="2 3">1494</strain>
    </source>
</reference>
<evidence type="ECO:0000313" key="3">
    <source>
        <dbReference type="Proteomes" id="UP000324550"/>
    </source>
</evidence>
<name>A0A5D0GKD3_9FLAO</name>
<proteinExistence type="predicted"/>
<gene>
    <name evidence="2" type="ORF">FVF61_01320</name>
</gene>
<feature type="transmembrane region" description="Helical" evidence="1">
    <location>
        <begin position="108"/>
        <end position="126"/>
    </location>
</feature>
<feature type="transmembrane region" description="Helical" evidence="1">
    <location>
        <begin position="171"/>
        <end position="192"/>
    </location>
</feature>
<dbReference type="EMBL" id="VSFC01000009">
    <property type="protein sequence ID" value="TYA59281.1"/>
    <property type="molecule type" value="Genomic_DNA"/>
</dbReference>
<keyword evidence="3" id="KW-1185">Reference proteome</keyword>
<sequence>MKEFLYDYYTFLTKSIEILAFVVGLIVYNKYKNTPVKYFIWFLGWIVFVETIGNYPRHLKDYDLEYLIEGTLIERNYWWFTLFWTSAAAFFYSWFFSLRYKSHMFKQIIKICQFIYLLFLLISIFYDPLAFFSYRSEYLSILSVLVILLSLIFYFIELINSERLTNISRSIYFYIAVTIFIWWLVTTPLSFFEKYFTEADWDFIMIKWYIYLISNILMYSIFAFALIWCKPEQDV</sequence>
<keyword evidence="1" id="KW-1133">Transmembrane helix</keyword>
<feature type="transmembrane region" description="Helical" evidence="1">
    <location>
        <begin position="138"/>
        <end position="159"/>
    </location>
</feature>
<comment type="caution">
    <text evidence="2">The sequence shown here is derived from an EMBL/GenBank/DDBJ whole genome shotgun (WGS) entry which is preliminary data.</text>
</comment>
<dbReference type="Proteomes" id="UP000324550">
    <property type="component" value="Unassembled WGS sequence"/>
</dbReference>
<accession>A0A5D0GKD3</accession>
<evidence type="ECO:0000313" key="2">
    <source>
        <dbReference type="EMBL" id="TYA59281.1"/>
    </source>
</evidence>
<keyword evidence="1" id="KW-0812">Transmembrane</keyword>
<feature type="transmembrane region" description="Helical" evidence="1">
    <location>
        <begin position="77"/>
        <end position="96"/>
    </location>
</feature>
<dbReference type="AlphaFoldDB" id="A0A5D0GKD3"/>
<feature type="transmembrane region" description="Helical" evidence="1">
    <location>
        <begin position="208"/>
        <end position="229"/>
    </location>
</feature>
<protein>
    <submittedName>
        <fullName evidence="2">Uncharacterized protein</fullName>
    </submittedName>
</protein>
<feature type="transmembrane region" description="Helical" evidence="1">
    <location>
        <begin position="6"/>
        <end position="27"/>
    </location>
</feature>
<dbReference type="RefSeq" id="WP_148452462.1">
    <property type="nucleotide sequence ID" value="NZ_VSFC01000009.1"/>
</dbReference>
<keyword evidence="1" id="KW-0472">Membrane</keyword>
<feature type="transmembrane region" description="Helical" evidence="1">
    <location>
        <begin position="39"/>
        <end position="57"/>
    </location>
</feature>
<dbReference type="OrthoDB" id="1453530at2"/>
<evidence type="ECO:0000256" key="1">
    <source>
        <dbReference type="SAM" id="Phobius"/>
    </source>
</evidence>
<organism evidence="2 3">
    <name type="scientific">Formosa maritima</name>
    <dbReference type="NCBI Taxonomy" id="2592046"/>
    <lineage>
        <taxon>Bacteria</taxon>
        <taxon>Pseudomonadati</taxon>
        <taxon>Bacteroidota</taxon>
        <taxon>Flavobacteriia</taxon>
        <taxon>Flavobacteriales</taxon>
        <taxon>Flavobacteriaceae</taxon>
        <taxon>Formosa</taxon>
    </lineage>
</organism>